<dbReference type="OrthoDB" id="1939300at2759"/>
<feature type="compositionally biased region" description="Polar residues" evidence="1">
    <location>
        <begin position="483"/>
        <end position="496"/>
    </location>
</feature>
<proteinExistence type="predicted"/>
<name>A0A484NBF5_9ASTE</name>
<dbReference type="InterPro" id="IPR026960">
    <property type="entry name" value="RVT-Znf"/>
</dbReference>
<keyword evidence="5" id="KW-1185">Reference proteome</keyword>
<accession>A0A484NBF5</accession>
<dbReference type="SUPFAM" id="SSF56219">
    <property type="entry name" value="DNase I-like"/>
    <property type="match status" value="1"/>
</dbReference>
<dbReference type="AlphaFoldDB" id="A0A484NBF5"/>
<feature type="compositionally biased region" description="Acidic residues" evidence="1">
    <location>
        <begin position="51"/>
        <end position="61"/>
    </location>
</feature>
<feature type="domain" description="DUF4283" evidence="3">
    <location>
        <begin position="143"/>
        <end position="215"/>
    </location>
</feature>
<feature type="compositionally biased region" description="Basic and acidic residues" evidence="1">
    <location>
        <begin position="467"/>
        <end position="480"/>
    </location>
</feature>
<reference evidence="4 5" key="1">
    <citation type="submission" date="2018-04" db="EMBL/GenBank/DDBJ databases">
        <authorList>
            <person name="Vogel A."/>
        </authorList>
    </citation>
    <scope>NUCLEOTIDE SEQUENCE [LARGE SCALE GENOMIC DNA]</scope>
</reference>
<dbReference type="Pfam" id="PF14111">
    <property type="entry name" value="DUF4283"/>
    <property type="match status" value="1"/>
</dbReference>
<evidence type="ECO:0000256" key="1">
    <source>
        <dbReference type="SAM" id="MobiDB-lite"/>
    </source>
</evidence>
<feature type="compositionally biased region" description="Basic and acidic residues" evidence="1">
    <location>
        <begin position="406"/>
        <end position="423"/>
    </location>
</feature>
<sequence>MGKKTRSKEPTPPTPPKKKLPELKVDDEATLNTDESSDTMSSDDNQSVNEIIEDENVDVEDGNGTSSGSDTASVDEEAVEKELGKNKNTPKVFEKKPEPVQKKTFVELLKNNRKSTQGMQLFKVELNSTREVFIPDEAILPIEQLWGYCLVGCFSGKFPGLKAIQKMVDQWSIPCEILPHRKGWIVLKFWREEHRQTVLTMKAEELSIGNKKLLLKIPEKDFMWNCKSFATMPVWVKLLDVPMGFWSPLGLSHIASFLGTPLYSDGVTHTAASVYDTSMEPNPDGDYRRVNFCRVMIDMDLTVKPPVSVKVTYNGGEYIQKIEYEDMPCYCYHCEAFGHSPFDCKALHELHKRKFMEKQRLEEIATLEALKLAKQAETRSKDNKKTPHTSKTPLSKEAFKEPAPSAKDEVATHEDNGKKHLEEEVPVEIVNVDDPTPSFAVKDPNDGDTLMGTGSGILTSVPIKESLLKEPPDKEGKDKATAQIRSSGRTGGNQYHGNNRGGGATEAEGRALAPTVDEGLKFTSNKGKKWAKLDRILINHEWETIGWECCAEFCDMVVESDHCPVLLDLFQKVIKGNKPFKFFNMWLSHHSFDNILGNIWNNRVEGTRQYRLCKKLKLLKQPLRHLNNLEFGHISQRASEARKDYSHVMKQLLQTLNDDILLARSEMLRKKGGMTTSVEEISEQFIGYYNNLFGTTTQVIPIRGEVFQEGTRVSPEQGQWLTRRVSMAEVKEALFSIGNDKAPGRDGFTAAFFKSKWNIVGQSLCEAVEEFFRSGKLLKQINHATVSLIPKGAFVEGRNMMDNVLLAQQLVRRYARKRTAPKYDLMLFSRGDIESVTVLADALNHFSQAFGVRVNPQKSSIFLAGEIKDNRQDILNLVQFPLGSLPVRYLGLPLTSQRASEREFAPLIAKIQDNICKWNTKTLSQVGRVELIRSVIQGIYKFSKVAWSDICKPIQEGGLGLRNPYTWNQAFLIKNLWNIACAKDTLWVKWVHAVYLQNRKVWTWTPKKGDAHLFRKMSIARDLFVDKLGGPDGFHERLQSMKRLPTKLNLSHVEMESRECSLCHLDDEDTKHLFFECHVSAQIWNGVKEWLNLDVALSTLNRAIKWLRKYHHAHSNIKKMCRLATFSTVYHIWRLRNGAYFDQTAVDVHSAIQKIKLSVYKVMYRLFPNAPLRLGMEWLETLGSWCWVSVSVWVCATLFDLPIGWISSFLETP</sequence>
<feature type="region of interest" description="Disordered" evidence="1">
    <location>
        <begin position="375"/>
        <end position="423"/>
    </location>
</feature>
<gene>
    <name evidence="4" type="ORF">CCAM_LOCUS40186</name>
</gene>
<protein>
    <recommendedName>
        <fullName evidence="6">DUF4283 domain-containing protein</fullName>
    </recommendedName>
</protein>
<evidence type="ECO:0000259" key="2">
    <source>
        <dbReference type="Pfam" id="PF13966"/>
    </source>
</evidence>
<feature type="region of interest" description="Disordered" evidence="1">
    <location>
        <begin position="467"/>
        <end position="506"/>
    </location>
</feature>
<feature type="compositionally biased region" description="Low complexity" evidence="1">
    <location>
        <begin position="38"/>
        <end position="50"/>
    </location>
</feature>
<dbReference type="Proteomes" id="UP000595140">
    <property type="component" value="Unassembled WGS sequence"/>
</dbReference>
<dbReference type="InterPro" id="IPR036691">
    <property type="entry name" value="Endo/exonu/phosph_ase_sf"/>
</dbReference>
<dbReference type="EMBL" id="OOIL02006589">
    <property type="protein sequence ID" value="VFQ98410.1"/>
    <property type="molecule type" value="Genomic_DNA"/>
</dbReference>
<dbReference type="PANTHER" id="PTHR33116">
    <property type="entry name" value="REVERSE TRANSCRIPTASE ZINC-BINDING DOMAIN-CONTAINING PROTEIN-RELATED-RELATED"/>
    <property type="match status" value="1"/>
</dbReference>
<dbReference type="InterPro" id="IPR025558">
    <property type="entry name" value="DUF4283"/>
</dbReference>
<dbReference type="Pfam" id="PF13966">
    <property type="entry name" value="zf-RVT"/>
    <property type="match status" value="1"/>
</dbReference>
<evidence type="ECO:0000259" key="3">
    <source>
        <dbReference type="Pfam" id="PF14111"/>
    </source>
</evidence>
<organism evidence="4 5">
    <name type="scientific">Cuscuta campestris</name>
    <dbReference type="NCBI Taxonomy" id="132261"/>
    <lineage>
        <taxon>Eukaryota</taxon>
        <taxon>Viridiplantae</taxon>
        <taxon>Streptophyta</taxon>
        <taxon>Embryophyta</taxon>
        <taxon>Tracheophyta</taxon>
        <taxon>Spermatophyta</taxon>
        <taxon>Magnoliopsida</taxon>
        <taxon>eudicotyledons</taxon>
        <taxon>Gunneridae</taxon>
        <taxon>Pentapetalae</taxon>
        <taxon>asterids</taxon>
        <taxon>lamiids</taxon>
        <taxon>Solanales</taxon>
        <taxon>Convolvulaceae</taxon>
        <taxon>Cuscuteae</taxon>
        <taxon>Cuscuta</taxon>
        <taxon>Cuscuta subgen. Grammica</taxon>
        <taxon>Cuscuta sect. Cleistogrammica</taxon>
    </lineage>
</organism>
<evidence type="ECO:0000313" key="5">
    <source>
        <dbReference type="Proteomes" id="UP000595140"/>
    </source>
</evidence>
<feature type="domain" description="Reverse transcriptase zinc-binding" evidence="2">
    <location>
        <begin position="1041"/>
        <end position="1084"/>
    </location>
</feature>
<feature type="region of interest" description="Disordered" evidence="1">
    <location>
        <begin position="1"/>
        <end position="97"/>
    </location>
</feature>
<feature type="compositionally biased region" description="Basic and acidic residues" evidence="1">
    <location>
        <begin position="375"/>
        <end position="385"/>
    </location>
</feature>
<dbReference type="PANTHER" id="PTHR33116:SF84">
    <property type="entry name" value="RNA-DIRECTED DNA POLYMERASE"/>
    <property type="match status" value="1"/>
</dbReference>
<evidence type="ECO:0008006" key="6">
    <source>
        <dbReference type="Google" id="ProtNLM"/>
    </source>
</evidence>
<evidence type="ECO:0000313" key="4">
    <source>
        <dbReference type="EMBL" id="VFQ98410.1"/>
    </source>
</evidence>